<dbReference type="InterPro" id="IPR027417">
    <property type="entry name" value="P-loop_NTPase"/>
</dbReference>
<proteinExistence type="inferred from homology"/>
<dbReference type="PANTHER" id="PTHR11702">
    <property type="entry name" value="DEVELOPMENTALLY REGULATED GTP-BINDING PROTEIN-RELATED"/>
    <property type="match status" value="1"/>
</dbReference>
<dbReference type="InterPro" id="IPR006074">
    <property type="entry name" value="GTP1-OBG_CS"/>
</dbReference>
<dbReference type="CDD" id="cd01898">
    <property type="entry name" value="Obg"/>
    <property type="match status" value="1"/>
</dbReference>
<dbReference type="SUPFAM" id="SSF52540">
    <property type="entry name" value="P-loop containing nucleoside triphosphate hydrolases"/>
    <property type="match status" value="1"/>
</dbReference>
<dbReference type="PANTHER" id="PTHR11702:SF31">
    <property type="entry name" value="MITOCHONDRIAL RIBOSOME-ASSOCIATED GTPASE 2"/>
    <property type="match status" value="1"/>
</dbReference>
<protein>
    <submittedName>
        <fullName evidence="6">GTP-binding protein Obg</fullName>
    </submittedName>
</protein>
<organism evidence="6">
    <name type="scientific">invertebrate metagenome</name>
    <dbReference type="NCBI Taxonomy" id="1711999"/>
    <lineage>
        <taxon>unclassified sequences</taxon>
        <taxon>metagenomes</taxon>
        <taxon>organismal metagenomes</taxon>
    </lineage>
</organism>
<gene>
    <name evidence="6" type="ORF">RIEGSTA812A_PEG_102</name>
</gene>
<feature type="domain" description="OBG-type G" evidence="4">
    <location>
        <begin position="160"/>
        <end position="329"/>
    </location>
</feature>
<dbReference type="NCBIfam" id="NF008956">
    <property type="entry name" value="PRK12299.1"/>
    <property type="match status" value="1"/>
</dbReference>
<keyword evidence="2" id="KW-0547">Nucleotide-binding</keyword>
<dbReference type="InterPro" id="IPR031167">
    <property type="entry name" value="G_OBG"/>
</dbReference>
<name>A0A484H4H5_9ZZZZ</name>
<accession>A0A484H4H5</accession>
<dbReference type="Gene3D" id="3.40.50.300">
    <property type="entry name" value="P-loop containing nucleotide triphosphate hydrolases"/>
    <property type="match status" value="1"/>
</dbReference>
<evidence type="ECO:0000256" key="2">
    <source>
        <dbReference type="ARBA" id="ARBA00022741"/>
    </source>
</evidence>
<comment type="similarity">
    <text evidence="1">Belongs to the TRAFAC class OBG-HflX-like GTPase superfamily. OBG GTPase family.</text>
</comment>
<dbReference type="FunFam" id="2.70.210.12:FF:000001">
    <property type="entry name" value="GTPase Obg"/>
    <property type="match status" value="1"/>
</dbReference>
<dbReference type="InterPro" id="IPR014100">
    <property type="entry name" value="GTP-bd_Obg/CgtA"/>
</dbReference>
<dbReference type="PROSITE" id="PS00905">
    <property type="entry name" value="GTP1_OBG"/>
    <property type="match status" value="1"/>
</dbReference>
<dbReference type="SUPFAM" id="SSF82051">
    <property type="entry name" value="Obg GTP-binding protein N-terminal domain"/>
    <property type="match status" value="1"/>
</dbReference>
<evidence type="ECO:0000259" key="5">
    <source>
        <dbReference type="PROSITE" id="PS51883"/>
    </source>
</evidence>
<evidence type="ECO:0000256" key="1">
    <source>
        <dbReference type="ARBA" id="ARBA00007699"/>
    </source>
</evidence>
<dbReference type="InterPro" id="IPR036726">
    <property type="entry name" value="GTP1_OBG_dom_sf"/>
</dbReference>
<dbReference type="GO" id="GO:0005525">
    <property type="term" value="F:GTP binding"/>
    <property type="evidence" value="ECO:0007669"/>
    <property type="project" value="UniProtKB-KW"/>
</dbReference>
<sequence length="349" mass="37452">MKFLDQVKIYVRGGDGGRGCVAFRRERFIPFGGPDGGDGGRGGDVVATTIDNVNTLIDFRYRQHFRAESGSAGMGANRYGRKGRDSVLLVPIGTQIFDEKRTAMLADLTRVGQWVMLAQGGYGGFGNTHYKTATNRAPRRASSGWPGEERWLWLRLKLIADSGLIGLPNAGKSTFLTAATQARPKVAAYPFTTIYPHLGVTYVDGDKLIIADIPGLIEGAHMGAGLGIRFLGHVERCGVLLHLIDGTGDVAAAYRIVRGALESYGHGLASKVEILALNKVDALSTRGMSEQRVALAKVAGVATKAVRLVSGLTSYGVGAVLQDLKRALMWYHGGTAQEEMKAGQHPWTP</sequence>
<dbReference type="PRINTS" id="PR00326">
    <property type="entry name" value="GTP1OBG"/>
</dbReference>
<dbReference type="InterPro" id="IPR006073">
    <property type="entry name" value="GTP-bd"/>
</dbReference>
<dbReference type="PROSITE" id="PS51883">
    <property type="entry name" value="OBG"/>
    <property type="match status" value="1"/>
</dbReference>
<dbReference type="GO" id="GO:0003924">
    <property type="term" value="F:GTPase activity"/>
    <property type="evidence" value="ECO:0007669"/>
    <property type="project" value="InterPro"/>
</dbReference>
<dbReference type="GO" id="GO:0000287">
    <property type="term" value="F:magnesium ion binding"/>
    <property type="evidence" value="ECO:0007669"/>
    <property type="project" value="InterPro"/>
</dbReference>
<evidence type="ECO:0000313" key="6">
    <source>
        <dbReference type="EMBL" id="VBB68629.1"/>
    </source>
</evidence>
<dbReference type="HAMAP" id="MF_01454">
    <property type="entry name" value="GTPase_Obg"/>
    <property type="match status" value="1"/>
</dbReference>
<dbReference type="EMBL" id="LR026963">
    <property type="protein sequence ID" value="VBB68629.1"/>
    <property type="molecule type" value="Genomic_DNA"/>
</dbReference>
<reference evidence="6" key="1">
    <citation type="submission" date="2018-10" db="EMBL/GenBank/DDBJ databases">
        <authorList>
            <person name="Gruber-Vodicka H."/>
            <person name="Jaeckle O."/>
        </authorList>
    </citation>
    <scope>NUCLEOTIDE SEQUENCE</scope>
</reference>
<dbReference type="Gene3D" id="2.70.210.12">
    <property type="entry name" value="GTP1/OBG domain"/>
    <property type="match status" value="1"/>
</dbReference>
<dbReference type="PIRSF" id="PIRSF002401">
    <property type="entry name" value="GTP_bd_Obg/CgtA"/>
    <property type="match status" value="1"/>
</dbReference>
<dbReference type="NCBIfam" id="TIGR02729">
    <property type="entry name" value="Obg_CgtA"/>
    <property type="match status" value="1"/>
</dbReference>
<dbReference type="Pfam" id="PF01018">
    <property type="entry name" value="GTP1_OBG"/>
    <property type="match status" value="1"/>
</dbReference>
<dbReference type="AlphaFoldDB" id="A0A484H4H5"/>
<dbReference type="Pfam" id="PF01926">
    <property type="entry name" value="MMR_HSR1"/>
    <property type="match status" value="1"/>
</dbReference>
<evidence type="ECO:0000259" key="4">
    <source>
        <dbReference type="PROSITE" id="PS51710"/>
    </source>
</evidence>
<evidence type="ECO:0000256" key="3">
    <source>
        <dbReference type="ARBA" id="ARBA00023134"/>
    </source>
</evidence>
<keyword evidence="3" id="KW-0342">GTP-binding</keyword>
<feature type="domain" description="Obg" evidence="5">
    <location>
        <begin position="1"/>
        <end position="159"/>
    </location>
</feature>
<dbReference type="PROSITE" id="PS51710">
    <property type="entry name" value="G_OBG"/>
    <property type="match status" value="1"/>
</dbReference>
<dbReference type="InterPro" id="IPR045086">
    <property type="entry name" value="OBG_GTPase"/>
</dbReference>
<dbReference type="InterPro" id="IPR006169">
    <property type="entry name" value="GTP1_OBG_dom"/>
</dbReference>